<gene>
    <name evidence="8" type="ORF">NBH00_12960</name>
</gene>
<keyword evidence="5" id="KW-0966">Cell projection</keyword>
<reference evidence="8 9" key="1">
    <citation type="submission" date="2022-06" db="EMBL/GenBank/DDBJ databases">
        <title>Paraconexibacter antarcticus.</title>
        <authorList>
            <person name="Kim C.S."/>
        </authorList>
    </citation>
    <scope>NUCLEOTIDE SEQUENCE [LARGE SCALE GENOMIC DNA]</scope>
    <source>
        <strain evidence="8 9">02-257</strain>
    </source>
</reference>
<evidence type="ECO:0000259" key="7">
    <source>
        <dbReference type="Pfam" id="PF22544"/>
    </source>
</evidence>
<evidence type="ECO:0000256" key="5">
    <source>
        <dbReference type="ARBA" id="ARBA00023273"/>
    </source>
</evidence>
<dbReference type="EMBL" id="CP098502">
    <property type="protein sequence ID" value="UTI62276.1"/>
    <property type="molecule type" value="Genomic_DNA"/>
</dbReference>
<dbReference type="PANTHER" id="PTHR43739">
    <property type="entry name" value="XYLOGLUCANASE (EUROFUNG)"/>
    <property type="match status" value="1"/>
</dbReference>
<feature type="compositionally biased region" description="Basic and acidic residues" evidence="6">
    <location>
        <begin position="31"/>
        <end position="63"/>
    </location>
</feature>
<feature type="domain" description="HYDIN/VesB/CFA65-like Ig-like" evidence="7">
    <location>
        <begin position="941"/>
        <end position="1038"/>
    </location>
</feature>
<evidence type="ECO:0000256" key="1">
    <source>
        <dbReference type="ARBA" id="ARBA00004138"/>
    </source>
</evidence>
<feature type="region of interest" description="Disordered" evidence="6">
    <location>
        <begin position="26"/>
        <end position="63"/>
    </location>
</feature>
<protein>
    <submittedName>
        <fullName evidence="8">Choice-of-anchor D domain-containing protein</fullName>
    </submittedName>
</protein>
<evidence type="ECO:0000256" key="2">
    <source>
        <dbReference type="ARBA" id="ARBA00004496"/>
    </source>
</evidence>
<dbReference type="RefSeq" id="WP_254569014.1">
    <property type="nucleotide sequence ID" value="NZ_CP098502.1"/>
</dbReference>
<organism evidence="8 9">
    <name type="scientific">Paraconexibacter antarcticus</name>
    <dbReference type="NCBI Taxonomy" id="2949664"/>
    <lineage>
        <taxon>Bacteria</taxon>
        <taxon>Bacillati</taxon>
        <taxon>Actinomycetota</taxon>
        <taxon>Thermoleophilia</taxon>
        <taxon>Solirubrobacterales</taxon>
        <taxon>Paraconexibacteraceae</taxon>
        <taxon>Paraconexibacter</taxon>
    </lineage>
</organism>
<dbReference type="Proteomes" id="UP001056035">
    <property type="component" value="Chromosome"/>
</dbReference>
<dbReference type="PANTHER" id="PTHR43739:SF5">
    <property type="entry name" value="EXO-ALPHA-SIALIDASE"/>
    <property type="match status" value="1"/>
</dbReference>
<dbReference type="Gene3D" id="2.130.10.10">
    <property type="entry name" value="YVTN repeat-like/Quinoprotein amine dehydrogenase"/>
    <property type="match status" value="4"/>
</dbReference>
<keyword evidence="9" id="KW-1185">Reference proteome</keyword>
<keyword evidence="4" id="KW-0969">Cilium</keyword>
<dbReference type="InterPro" id="IPR053879">
    <property type="entry name" value="HYDIN_VesB_CFA65-like_Ig"/>
</dbReference>
<name>A0ABY5DLE1_9ACTN</name>
<evidence type="ECO:0000313" key="8">
    <source>
        <dbReference type="EMBL" id="UTI62276.1"/>
    </source>
</evidence>
<proteinExistence type="predicted"/>
<dbReference type="NCBIfam" id="NF012200">
    <property type="entry name" value="choice_anch_D"/>
    <property type="match status" value="3"/>
</dbReference>
<dbReference type="InterPro" id="IPR015943">
    <property type="entry name" value="WD40/YVTN_repeat-like_dom_sf"/>
</dbReference>
<dbReference type="InterPro" id="IPR052025">
    <property type="entry name" value="Xyloglucanase_GH74"/>
</dbReference>
<dbReference type="Gene3D" id="2.60.40.10">
    <property type="entry name" value="Immunoglobulins"/>
    <property type="match status" value="3"/>
</dbReference>
<dbReference type="InterPro" id="IPR013783">
    <property type="entry name" value="Ig-like_fold"/>
</dbReference>
<evidence type="ECO:0000256" key="3">
    <source>
        <dbReference type="ARBA" id="ARBA00022490"/>
    </source>
</evidence>
<sequence length="1380" mass="141367">MRFPKLLAALGLLAALIVGGVSVVGGSDGPGRARSESRTGPGREPRAQEHEKQEQREIAKKLHADKSGKLRADLYRAASRQWARQRVDASVTIPSGSTSTAPGVSPSIASGGGVVGVQWSQIGPAPLVVDKEQNYQGAGPDAGQAVAIAIDPRNATDKTVYAGFNDGGVWKTTDGGDNWAPLTDQMPSLSTGAIALDPADPSTVYVGTGNIYNNGYFKGVGVYRSSDGGDTWALTGDSAKLNGIGINQIVMPAANTLLVATNGGLWRSTNQGDTFTQVPVGGTTGAFITDIDLDTQNPSTVYAAVSGQGIFVSTDGGVTFSAASNLWGNGTGGPTGSYAFVSFAQSTTDSGHTMYADTQAVGGTSNFGGMWKSTDSGVNWTSITGQADAGGQLDGCQCGYDQTIGVDPVDAGSVYIGFQQLWHSGDGGATNFTNISDTKTHWDHHALVFSPPAHRTAGDPSTRVWLGTDGGVHYTDDIGGSYKQRNGKIATNLFRAMDIGRGSAANNAYSYGGAQDTGTMARRPGDAGTDWHEAVDADGGPVAVDWQQPKNAFGISNGQFIRTSDGGDNWTRPGSSDLSCTPTTGAAAVDPNDGQKVFVPVNNGTLKTDASGNPVPCPQAQGNGVFRSTDGGANFPGGNFVGTSAAPAFLATTPTDSNVMWAALANGKVAVSTDIEGATPTFTDHTVPGAPGAPISIAIDPSNTNTAVVVFPGYSGSAAGALSRHVFRTTDGGSTWTDIGGTAGVANQMVPDTPLYSVVIDPQVTPHAIIVSTDFGVMRTSDGGGTWQILGVGMPNVNVTSLQLDSSVTPSLLRAGTYGRSAFELTTAAGPQLQVNCDLGFGFTDVGATTTKQCTLFNVGSADLHVNSFTRSAGSAEFSILSGPATPVTIAPGSHIDYTLQFAPTSAGDKTATFSINSDDPSTPVLQLPASGTGVVGQIALSGSLNFGVVARGQTKDKDVIVQNVGKGTLKLSSVTITGDAMFSIVTGPSTPVSIAPGSQVTYTVRFSPPANAGPGTHTATFSIASNDPSSPTTLSATGDVGVPTFSLSTTHLAFGGVPVDNRTTPSSKTLTTTISNQSSCSGCDLNVTGLAITGANPGDFTLVSPPTTPYTVSAGNALDLQVRFNPPIAGGRSATLTITTDDPTHPSLTVDLDGTGLIPAIDAATAPLIFGPTVFTPACGTLCGNTLTEKFTNSGAAELIVDKVTFPSSPDFTGPNATTPPTRVQVGASFDEPVTFTPTSAGKKTGTLHTEDSFLDPGDTQPPVTKDVTLCGEAVGRGIRVLVVNKAGTPVPKVDMLKLQANGVSSPPNINLKNLPLTNVTTSCLASQEHYENQNLSTTDQTAPKSSYYTLNVTVGTKKTTVTFGLKVNEFKIIVLTVG</sequence>
<dbReference type="CDD" id="cd15482">
    <property type="entry name" value="Sialidase_non-viral"/>
    <property type="match status" value="2"/>
</dbReference>
<feature type="domain" description="HYDIN/VesB/CFA65-like Ig-like" evidence="7">
    <location>
        <begin position="831"/>
        <end position="925"/>
    </location>
</feature>
<accession>A0ABY5DLE1</accession>
<evidence type="ECO:0000313" key="9">
    <source>
        <dbReference type="Proteomes" id="UP001056035"/>
    </source>
</evidence>
<evidence type="ECO:0000256" key="4">
    <source>
        <dbReference type="ARBA" id="ARBA00023069"/>
    </source>
</evidence>
<dbReference type="InterPro" id="IPR036278">
    <property type="entry name" value="Sialidase_sf"/>
</dbReference>
<keyword evidence="3" id="KW-0963">Cytoplasm</keyword>
<evidence type="ECO:0000256" key="6">
    <source>
        <dbReference type="SAM" id="MobiDB-lite"/>
    </source>
</evidence>
<dbReference type="SUPFAM" id="SSF50939">
    <property type="entry name" value="Sialidases"/>
    <property type="match status" value="1"/>
</dbReference>
<comment type="subcellular location">
    <subcellularLocation>
        <location evidence="1">Cell projection</location>
        <location evidence="1">Cilium</location>
    </subcellularLocation>
    <subcellularLocation>
        <location evidence="2">Cytoplasm</location>
    </subcellularLocation>
</comment>
<dbReference type="SUPFAM" id="SSF110296">
    <property type="entry name" value="Oligoxyloglucan reducing end-specific cellobiohydrolase"/>
    <property type="match status" value="2"/>
</dbReference>
<dbReference type="Pfam" id="PF22544">
    <property type="entry name" value="HYDIN_VesB_CFA65-like_Ig"/>
    <property type="match status" value="2"/>
</dbReference>